<feature type="transmembrane region" description="Helical" evidence="6">
    <location>
        <begin position="723"/>
        <end position="745"/>
    </location>
</feature>
<sequence length="781" mass="81677">MRLTPARILLLWLLALLAGAAVIARGRFVADMSFFLPSNPSAEQRMLVAQMSEGSVSRLLMLGIEGGDAARRAQASRALRQALADGGQFVSVQNGELDALQAERDFLLRWRYHLSPAVTPARFTEAGLRAAVEGAIDVVTSPVGALFKPYLLQDPTGELLQVLEQMHAGGQPPLQGGVWAAPDGSRALLLVQTRAAGSDTDGQERAIEAVRAAFAPLAGEGADALRLVLSGPGQFAVQSREQVRSEISRTSALGMLGITLVLAWVYRSARTLALSLLPVVTGAVAGVVVVGLVHGSVHGITVGFGAALIGEAVDYAIYFCIQSGRHGLQAWRQQFWPTIRLGVLTSVAGFGALLLAGFPGLAQLGLYALSGVATAALVTRFVLPALVGTRGVQVPPPGPLSRASQRALGHARVLRWPLLALALLAAGYLAAQRGQLWSTNLSALSMVSAEDGLADARLRADLGAPDARYLVLVHGADQQQALERAEDAGARLQVLVEEGVLGGFDSPARFLPSQRTQRARLAALPARNVLEERLQRALSDAPLSPQRLAPFVDAVEAARTAPLLTRADLEGTALALAVDALLSPGEEGWNVVLPLHPAGAADEAEVPVATLARALQGSGAVVVDLKGEFERMYDSYLRQAVWLSLAGVAAIALLLAASLRSVPRLARVLLTLAVTVLLVLAGLHLAGVRPHLLHLVGLLLVVAVGSNYALFFDRVRADGALAADTWLSMSVAVLTTAIGFGVLALSRVPVLQALGVAVAPGVLLAMLVSAALILPAREAAA</sequence>
<dbReference type="InterPro" id="IPR004869">
    <property type="entry name" value="MMPL_dom"/>
</dbReference>
<feature type="transmembrane region" description="Helical" evidence="6">
    <location>
        <begin position="341"/>
        <end position="361"/>
    </location>
</feature>
<protein>
    <submittedName>
        <fullName evidence="8">Predicted exporter</fullName>
    </submittedName>
</protein>
<feature type="transmembrane region" description="Helical" evidence="6">
    <location>
        <begin position="640"/>
        <end position="659"/>
    </location>
</feature>
<evidence type="ECO:0000313" key="9">
    <source>
        <dbReference type="Proteomes" id="UP000198552"/>
    </source>
</evidence>
<feature type="transmembrane region" description="Helical" evidence="6">
    <location>
        <begin position="666"/>
        <end position="686"/>
    </location>
</feature>
<evidence type="ECO:0000259" key="7">
    <source>
        <dbReference type="Pfam" id="PF03176"/>
    </source>
</evidence>
<feature type="domain" description="Membrane transport protein MMPL" evidence="7">
    <location>
        <begin position="581"/>
        <end position="776"/>
    </location>
</feature>
<keyword evidence="4 6" id="KW-1133">Transmembrane helix</keyword>
<comment type="subcellular location">
    <subcellularLocation>
        <location evidence="1">Cell membrane</location>
        <topology evidence="1">Multi-pass membrane protein</topology>
    </subcellularLocation>
</comment>
<evidence type="ECO:0000256" key="5">
    <source>
        <dbReference type="ARBA" id="ARBA00023136"/>
    </source>
</evidence>
<evidence type="ECO:0000256" key="1">
    <source>
        <dbReference type="ARBA" id="ARBA00004651"/>
    </source>
</evidence>
<dbReference type="AlphaFoldDB" id="A0A1G9QH61"/>
<reference evidence="9" key="1">
    <citation type="submission" date="2016-10" db="EMBL/GenBank/DDBJ databases">
        <authorList>
            <person name="Varghese N."/>
            <person name="Submissions S."/>
        </authorList>
    </citation>
    <scope>NUCLEOTIDE SEQUENCE [LARGE SCALE GENOMIC DNA]</scope>
    <source>
        <strain evidence="9">EPL6</strain>
    </source>
</reference>
<dbReference type="EMBL" id="FNHP01000002">
    <property type="protein sequence ID" value="SDM09635.1"/>
    <property type="molecule type" value="Genomic_DNA"/>
</dbReference>
<dbReference type="Proteomes" id="UP000198552">
    <property type="component" value="Unassembled WGS sequence"/>
</dbReference>
<dbReference type="Gene3D" id="1.20.1640.10">
    <property type="entry name" value="Multidrug efflux transporter AcrB transmembrane domain"/>
    <property type="match status" value="2"/>
</dbReference>
<dbReference type="OrthoDB" id="9780358at2"/>
<feature type="transmembrane region" description="Helical" evidence="6">
    <location>
        <begin position="273"/>
        <end position="294"/>
    </location>
</feature>
<evidence type="ECO:0000256" key="2">
    <source>
        <dbReference type="ARBA" id="ARBA00022475"/>
    </source>
</evidence>
<gene>
    <name evidence="8" type="ORF">SAMN05428957_102277</name>
</gene>
<feature type="domain" description="Membrane transport protein MMPL" evidence="7">
    <location>
        <begin position="178"/>
        <end position="417"/>
    </location>
</feature>
<keyword evidence="2" id="KW-1003">Cell membrane</keyword>
<keyword evidence="3 6" id="KW-0812">Transmembrane</keyword>
<keyword evidence="9" id="KW-1185">Reference proteome</keyword>
<feature type="transmembrane region" description="Helical" evidence="6">
    <location>
        <begin position="751"/>
        <end position="774"/>
    </location>
</feature>
<keyword evidence="5 6" id="KW-0472">Membrane</keyword>
<dbReference type="STRING" id="1527607.SAMN05428957_102277"/>
<dbReference type="RefSeq" id="WP_091566987.1">
    <property type="nucleotide sequence ID" value="NZ_FNHP01000002.1"/>
</dbReference>
<dbReference type="Pfam" id="PF03176">
    <property type="entry name" value="MMPL"/>
    <property type="match status" value="2"/>
</dbReference>
<dbReference type="GO" id="GO:0005886">
    <property type="term" value="C:plasma membrane"/>
    <property type="evidence" value="ECO:0007669"/>
    <property type="project" value="UniProtKB-SubCell"/>
</dbReference>
<dbReference type="InterPro" id="IPR050545">
    <property type="entry name" value="Mycobact_MmpL"/>
</dbReference>
<evidence type="ECO:0000256" key="6">
    <source>
        <dbReference type="SAM" id="Phobius"/>
    </source>
</evidence>
<feature type="transmembrane region" description="Helical" evidence="6">
    <location>
        <begin position="247"/>
        <end position="266"/>
    </location>
</feature>
<name>A0A1G9QH61_9BURK</name>
<feature type="transmembrane region" description="Helical" evidence="6">
    <location>
        <begin position="692"/>
        <end position="711"/>
    </location>
</feature>
<proteinExistence type="predicted"/>
<dbReference type="SUPFAM" id="SSF82866">
    <property type="entry name" value="Multidrug efflux transporter AcrB transmembrane domain"/>
    <property type="match status" value="2"/>
</dbReference>
<dbReference type="PANTHER" id="PTHR33406:SF13">
    <property type="entry name" value="MEMBRANE PROTEIN YDFJ"/>
    <property type="match status" value="1"/>
</dbReference>
<accession>A0A1G9QH61</accession>
<feature type="transmembrane region" description="Helical" evidence="6">
    <location>
        <begin position="300"/>
        <end position="321"/>
    </location>
</feature>
<evidence type="ECO:0000256" key="3">
    <source>
        <dbReference type="ARBA" id="ARBA00022692"/>
    </source>
</evidence>
<dbReference type="PANTHER" id="PTHR33406">
    <property type="entry name" value="MEMBRANE PROTEIN MJ1562-RELATED"/>
    <property type="match status" value="1"/>
</dbReference>
<organism evidence="8 9">
    <name type="scientific">Oryzisolibacter propanilivorax</name>
    <dbReference type="NCBI Taxonomy" id="1527607"/>
    <lineage>
        <taxon>Bacteria</taxon>
        <taxon>Pseudomonadati</taxon>
        <taxon>Pseudomonadota</taxon>
        <taxon>Betaproteobacteria</taxon>
        <taxon>Burkholderiales</taxon>
        <taxon>Comamonadaceae</taxon>
        <taxon>Oryzisolibacter</taxon>
    </lineage>
</organism>
<evidence type="ECO:0000256" key="4">
    <source>
        <dbReference type="ARBA" id="ARBA00022989"/>
    </source>
</evidence>
<evidence type="ECO:0000313" key="8">
    <source>
        <dbReference type="EMBL" id="SDM09635.1"/>
    </source>
</evidence>